<comment type="caution">
    <text evidence="3">The sequence shown here is derived from an EMBL/GenBank/DDBJ whole genome shotgun (WGS) entry which is preliminary data.</text>
</comment>
<dbReference type="GO" id="GO:0008821">
    <property type="term" value="F:crossover junction DNA endonuclease activity"/>
    <property type="evidence" value="ECO:0007669"/>
    <property type="project" value="TreeGrafter"/>
</dbReference>
<evidence type="ECO:0000259" key="2">
    <source>
        <dbReference type="Pfam" id="PF20655"/>
    </source>
</evidence>
<dbReference type="InterPro" id="IPR000305">
    <property type="entry name" value="GIY-YIG_endonuc"/>
</dbReference>
<dbReference type="InterPro" id="IPR048361">
    <property type="entry name" value="Vps52_C"/>
</dbReference>
<name>A0A7J6WMS2_THATH</name>
<dbReference type="Gene3D" id="3.40.1440.10">
    <property type="entry name" value="GIY-YIG endonuclease"/>
    <property type="match status" value="1"/>
</dbReference>
<organism evidence="3 4">
    <name type="scientific">Thalictrum thalictroides</name>
    <name type="common">Rue-anemone</name>
    <name type="synonym">Anemone thalictroides</name>
    <dbReference type="NCBI Taxonomy" id="46969"/>
    <lineage>
        <taxon>Eukaryota</taxon>
        <taxon>Viridiplantae</taxon>
        <taxon>Streptophyta</taxon>
        <taxon>Embryophyta</taxon>
        <taxon>Tracheophyta</taxon>
        <taxon>Spermatophyta</taxon>
        <taxon>Magnoliopsida</taxon>
        <taxon>Ranunculales</taxon>
        <taxon>Ranunculaceae</taxon>
        <taxon>Thalictroideae</taxon>
        <taxon>Thalictrum</taxon>
    </lineage>
</organism>
<keyword evidence="3" id="KW-0378">Hydrolase</keyword>
<feature type="domain" description="GIY-YIG" evidence="1">
    <location>
        <begin position="64"/>
        <end position="113"/>
    </location>
</feature>
<dbReference type="Pfam" id="PF20655">
    <property type="entry name" value="Vps52_C"/>
    <property type="match status" value="1"/>
</dbReference>
<dbReference type="GO" id="GO:0017108">
    <property type="term" value="F:5'-flap endonuclease activity"/>
    <property type="evidence" value="ECO:0007669"/>
    <property type="project" value="TreeGrafter"/>
</dbReference>
<accession>A0A7J6WMS2</accession>
<gene>
    <name evidence="3" type="ORF">FRX31_012176</name>
</gene>
<dbReference type="GO" id="GO:0033557">
    <property type="term" value="C:Slx1-Slx4 complex"/>
    <property type="evidence" value="ECO:0007669"/>
    <property type="project" value="TreeGrafter"/>
</dbReference>
<dbReference type="Proteomes" id="UP000554482">
    <property type="component" value="Unassembled WGS sequence"/>
</dbReference>
<protein>
    <submittedName>
        <fullName evidence="3">Structure-specific endonuclease subunit slx1-like protein</fullName>
    </submittedName>
</protein>
<dbReference type="Pfam" id="PF01541">
    <property type="entry name" value="GIY-YIG"/>
    <property type="match status" value="1"/>
</dbReference>
<dbReference type="AlphaFoldDB" id="A0A7J6WMS2"/>
<dbReference type="InterPro" id="IPR050381">
    <property type="entry name" value="SLX1_endonuclease"/>
</dbReference>
<evidence type="ECO:0000259" key="1">
    <source>
        <dbReference type="Pfam" id="PF01541"/>
    </source>
</evidence>
<keyword evidence="4" id="KW-1185">Reference proteome</keyword>
<feature type="domain" description="Vps52 C-terminal" evidence="2">
    <location>
        <begin position="4"/>
        <end position="45"/>
    </location>
</feature>
<evidence type="ECO:0000313" key="4">
    <source>
        <dbReference type="Proteomes" id="UP000554482"/>
    </source>
</evidence>
<dbReference type="PANTHER" id="PTHR20208:SF10">
    <property type="entry name" value="STRUCTURE-SPECIFIC ENDONUCLEASE SUBUNIT SLX1"/>
    <property type="match status" value="1"/>
</dbReference>
<evidence type="ECO:0000313" key="3">
    <source>
        <dbReference type="EMBL" id="KAF5198237.1"/>
    </source>
</evidence>
<keyword evidence="3" id="KW-0540">Nuclease</keyword>
<dbReference type="EMBL" id="JABWDY010013522">
    <property type="protein sequence ID" value="KAF5198237.1"/>
    <property type="molecule type" value="Genomic_DNA"/>
</dbReference>
<dbReference type="PANTHER" id="PTHR20208">
    <property type="entry name" value="STRUCTURE-SPECIFIC ENDONUCLEASE SUBUNIT SLX1"/>
    <property type="match status" value="1"/>
</dbReference>
<dbReference type="OrthoDB" id="24645at2759"/>
<reference evidence="3 4" key="1">
    <citation type="submission" date="2020-06" db="EMBL/GenBank/DDBJ databases">
        <title>Transcriptomic and genomic resources for Thalictrum thalictroides and T. hernandezii: Facilitating candidate gene discovery in an emerging model plant lineage.</title>
        <authorList>
            <person name="Arias T."/>
            <person name="Riano-Pachon D.M."/>
            <person name="Di Stilio V.S."/>
        </authorList>
    </citation>
    <scope>NUCLEOTIDE SEQUENCE [LARGE SCALE GENOMIC DNA]</scope>
    <source>
        <strain evidence="4">cv. WT478/WT964</strain>
        <tissue evidence="3">Leaves</tissue>
    </source>
</reference>
<proteinExistence type="predicted"/>
<dbReference type="InterPro" id="IPR035901">
    <property type="entry name" value="GIY-YIG_endonuc_sf"/>
</dbReference>
<keyword evidence="3" id="KW-0255">Endonuclease</keyword>
<dbReference type="GO" id="GO:0000724">
    <property type="term" value="P:double-strand break repair via homologous recombination"/>
    <property type="evidence" value="ECO:0007669"/>
    <property type="project" value="TreeGrafter"/>
</dbReference>
<sequence>MFTSTLWEDDVHPHCVTRHYAEFTASLIHLNVEYGDGQALSCIKQVPGGSVLNKDLDFVIFKGQTYIGFTVNPRRRIRQHNGELRSGAWRTKSKRPWEMILCIYGFPTNVTALQTWFSLWL</sequence>